<dbReference type="SUPFAM" id="SSF56235">
    <property type="entry name" value="N-terminal nucleophile aminohydrolases (Ntn hydrolases)"/>
    <property type="match status" value="1"/>
</dbReference>
<reference evidence="7" key="1">
    <citation type="journal article" date="2019" name="Int. J. Syst. Evol. Microbiol.">
        <title>The Global Catalogue of Microorganisms (GCM) 10K type strain sequencing project: providing services to taxonomists for standard genome sequencing and annotation.</title>
        <authorList>
            <consortium name="The Broad Institute Genomics Platform"/>
            <consortium name="The Broad Institute Genome Sequencing Center for Infectious Disease"/>
            <person name="Wu L."/>
            <person name="Ma J."/>
        </authorList>
    </citation>
    <scope>NUCLEOTIDE SEQUENCE [LARGE SCALE GENOMIC DNA]</scope>
    <source>
        <strain evidence="7">JCM 31486</strain>
    </source>
</reference>
<feature type="domain" description="Asparagine synthetase" evidence="5">
    <location>
        <begin position="185"/>
        <end position="362"/>
    </location>
</feature>
<dbReference type="SUPFAM" id="SSF52402">
    <property type="entry name" value="Adenine nucleotide alpha hydrolases-like"/>
    <property type="match status" value="1"/>
</dbReference>
<dbReference type="PANTHER" id="PTHR43284:SF1">
    <property type="entry name" value="ASPARAGINE SYNTHETASE"/>
    <property type="match status" value="1"/>
</dbReference>
<evidence type="ECO:0000259" key="5">
    <source>
        <dbReference type="Pfam" id="PF00733"/>
    </source>
</evidence>
<dbReference type="Pfam" id="PF00733">
    <property type="entry name" value="Asn_synthase"/>
    <property type="match status" value="1"/>
</dbReference>
<evidence type="ECO:0000256" key="3">
    <source>
        <dbReference type="ARBA" id="ARBA00022888"/>
    </source>
</evidence>
<dbReference type="Gene3D" id="3.60.20.10">
    <property type="entry name" value="Glutamine Phosphoribosylpyrophosphate, subunit 1, domain 1"/>
    <property type="match status" value="1"/>
</dbReference>
<evidence type="ECO:0000256" key="1">
    <source>
        <dbReference type="ARBA" id="ARBA00005187"/>
    </source>
</evidence>
<evidence type="ECO:0000313" key="7">
    <source>
        <dbReference type="Proteomes" id="UP001597045"/>
    </source>
</evidence>
<dbReference type="InterPro" id="IPR001962">
    <property type="entry name" value="Asn_synthase"/>
</dbReference>
<keyword evidence="3" id="KW-0061">Asparagine biosynthesis</keyword>
<dbReference type="InterPro" id="IPR014729">
    <property type="entry name" value="Rossmann-like_a/b/a_fold"/>
</dbReference>
<dbReference type="Gene3D" id="3.40.50.620">
    <property type="entry name" value="HUPs"/>
    <property type="match status" value="1"/>
</dbReference>
<accession>A0ABW3M5E2</accession>
<dbReference type="EMBL" id="JBHTIS010000199">
    <property type="protein sequence ID" value="MFD1045080.1"/>
    <property type="molecule type" value="Genomic_DNA"/>
</dbReference>
<comment type="catalytic activity">
    <reaction evidence="4">
        <text>L-aspartate + L-glutamine + ATP + H2O = L-asparagine + L-glutamate + AMP + diphosphate + H(+)</text>
        <dbReference type="Rhea" id="RHEA:12228"/>
        <dbReference type="ChEBI" id="CHEBI:15377"/>
        <dbReference type="ChEBI" id="CHEBI:15378"/>
        <dbReference type="ChEBI" id="CHEBI:29985"/>
        <dbReference type="ChEBI" id="CHEBI:29991"/>
        <dbReference type="ChEBI" id="CHEBI:30616"/>
        <dbReference type="ChEBI" id="CHEBI:33019"/>
        <dbReference type="ChEBI" id="CHEBI:58048"/>
        <dbReference type="ChEBI" id="CHEBI:58359"/>
        <dbReference type="ChEBI" id="CHEBI:456215"/>
        <dbReference type="EC" id="6.3.5.4"/>
    </reaction>
</comment>
<evidence type="ECO:0000256" key="2">
    <source>
        <dbReference type="ARBA" id="ARBA00012737"/>
    </source>
</evidence>
<proteinExistence type="predicted"/>
<comment type="pathway">
    <text evidence="1">Amino-acid biosynthesis; L-asparagine biosynthesis; L-asparagine from L-aspartate (L-Gln route): step 1/1.</text>
</comment>
<keyword evidence="7" id="KW-1185">Reference proteome</keyword>
<sequence>MRFSGRLSGHAAPEVIERVDSAELRVVRGSTASAIAMGHCFASRPALEECLRDFVSTGSAKCFSGWPGCYSVAVLQPRCVTLIADPVGQFPLYLARVGADVMFGSSAAALAAIVHAIPDQITLLATLTCPEAHGLLGTRSVFDGIERLPEGHVARLANGRVDVEPCLEFQADSRISFADAAAILRLSLTRAVDSRVTSAKSLTADLSGGIDSTSLAFLARRKSARLPVFTYVNNNRPVVDDVDQAVRAVKLDTGLDHHLVAGSDDDLPYRSIDVVDDEPHSSAVATGSMKARLNAAAKLGSDLHLVGEGGDVVLTAPAAYLADLKGQRLWRHCLGWARMRNRSPLAVLARTRAVSGQNLREAFADLADGIARGRAPGELSWEEDNIGYWTVPRADWLTGPARRTLAEYVHGHAAGLGETDGKPVGDFVTSARLRSQARTQ</sequence>
<dbReference type="InterPro" id="IPR029055">
    <property type="entry name" value="Ntn_hydrolases_N"/>
</dbReference>
<comment type="caution">
    <text evidence="6">The sequence shown here is derived from an EMBL/GenBank/DDBJ whole genome shotgun (WGS) entry which is preliminary data.</text>
</comment>
<gene>
    <name evidence="6" type="ORF">ACFQ1S_05470</name>
</gene>
<dbReference type="Proteomes" id="UP001597045">
    <property type="component" value="Unassembled WGS sequence"/>
</dbReference>
<dbReference type="EC" id="6.3.5.4" evidence="2"/>
<evidence type="ECO:0000313" key="6">
    <source>
        <dbReference type="EMBL" id="MFD1045080.1"/>
    </source>
</evidence>
<dbReference type="PANTHER" id="PTHR43284">
    <property type="entry name" value="ASPARAGINE SYNTHETASE (GLUTAMINE-HYDROLYZING)"/>
    <property type="match status" value="1"/>
</dbReference>
<protein>
    <recommendedName>
        <fullName evidence="2">asparagine synthase (glutamine-hydrolyzing)</fullName>
        <ecNumber evidence="2">6.3.5.4</ecNumber>
    </recommendedName>
</protein>
<feature type="non-terminal residue" evidence="6">
    <location>
        <position position="440"/>
    </location>
</feature>
<dbReference type="InterPro" id="IPR051786">
    <property type="entry name" value="ASN_synthetase/amidase"/>
</dbReference>
<organism evidence="6 7">
    <name type="scientific">Kibdelosporangium lantanae</name>
    <dbReference type="NCBI Taxonomy" id="1497396"/>
    <lineage>
        <taxon>Bacteria</taxon>
        <taxon>Bacillati</taxon>
        <taxon>Actinomycetota</taxon>
        <taxon>Actinomycetes</taxon>
        <taxon>Pseudonocardiales</taxon>
        <taxon>Pseudonocardiaceae</taxon>
        <taxon>Kibdelosporangium</taxon>
    </lineage>
</organism>
<evidence type="ECO:0000256" key="4">
    <source>
        <dbReference type="ARBA" id="ARBA00048741"/>
    </source>
</evidence>
<keyword evidence="3" id="KW-0028">Amino-acid biosynthesis</keyword>
<name>A0ABW3M5E2_9PSEU</name>